<proteinExistence type="predicted"/>
<dbReference type="OrthoDB" id="2315942at2"/>
<keyword evidence="3" id="KW-1185">Reference proteome</keyword>
<dbReference type="PATRIC" id="fig|1423804.4.peg.1208"/>
<dbReference type="InterPro" id="IPR050706">
    <property type="entry name" value="Cyclic-di-GMP_PDE-like"/>
</dbReference>
<dbReference type="EMBL" id="AYZM01000117">
    <property type="protein sequence ID" value="KRN21384.1"/>
    <property type="molecule type" value="Genomic_DNA"/>
</dbReference>
<dbReference type="PANTHER" id="PTHR33121:SF79">
    <property type="entry name" value="CYCLIC DI-GMP PHOSPHODIESTERASE PDED-RELATED"/>
    <property type="match status" value="1"/>
</dbReference>
<evidence type="ECO:0000313" key="2">
    <source>
        <dbReference type="EMBL" id="KRN21384.1"/>
    </source>
</evidence>
<dbReference type="Pfam" id="PF00563">
    <property type="entry name" value="EAL"/>
    <property type="match status" value="1"/>
</dbReference>
<protein>
    <submittedName>
        <fullName evidence="2">C-di-GMP-specific phosphodiesterase</fullName>
    </submittedName>
</protein>
<name>A0A0R2EY52_9LACO</name>
<gene>
    <name evidence="2" type="ORF">FD14_GL001126</name>
</gene>
<dbReference type="Gene3D" id="3.20.20.450">
    <property type="entry name" value="EAL domain"/>
    <property type="match status" value="1"/>
</dbReference>
<comment type="caution">
    <text evidence="2">The sequence shown here is derived from an EMBL/GenBank/DDBJ whole genome shotgun (WGS) entry which is preliminary data.</text>
</comment>
<dbReference type="SUPFAM" id="SSF141868">
    <property type="entry name" value="EAL domain-like"/>
    <property type="match status" value="1"/>
</dbReference>
<dbReference type="AlphaFoldDB" id="A0A0R2EY52"/>
<dbReference type="InterPro" id="IPR035919">
    <property type="entry name" value="EAL_sf"/>
</dbReference>
<dbReference type="RefSeq" id="WP_054734656.1">
    <property type="nucleotide sequence ID" value="NZ_AYZM01000117.1"/>
</dbReference>
<dbReference type="STRING" id="1423804.FD14_GL001126"/>
<dbReference type="PANTHER" id="PTHR33121">
    <property type="entry name" value="CYCLIC DI-GMP PHOSPHODIESTERASE PDEF"/>
    <property type="match status" value="1"/>
</dbReference>
<reference evidence="2 3" key="1">
    <citation type="journal article" date="2015" name="Genome Announc.">
        <title>Expanding the biotechnology potential of lactobacilli through comparative genomics of 213 strains and associated genera.</title>
        <authorList>
            <person name="Sun Z."/>
            <person name="Harris H.M."/>
            <person name="McCann A."/>
            <person name="Guo C."/>
            <person name="Argimon S."/>
            <person name="Zhang W."/>
            <person name="Yang X."/>
            <person name="Jeffery I.B."/>
            <person name="Cooney J.C."/>
            <person name="Kagawa T.F."/>
            <person name="Liu W."/>
            <person name="Song Y."/>
            <person name="Salvetti E."/>
            <person name="Wrobel A."/>
            <person name="Rasinkangas P."/>
            <person name="Parkhill J."/>
            <person name="Rea M.C."/>
            <person name="O'Sullivan O."/>
            <person name="Ritari J."/>
            <person name="Douillard F.P."/>
            <person name="Paul Ross R."/>
            <person name="Yang R."/>
            <person name="Briner A.E."/>
            <person name="Felis G.E."/>
            <person name="de Vos W.M."/>
            <person name="Barrangou R."/>
            <person name="Klaenhammer T.R."/>
            <person name="Caufield P.W."/>
            <person name="Cui Y."/>
            <person name="Zhang H."/>
            <person name="O'Toole P.W."/>
        </authorList>
    </citation>
    <scope>NUCLEOTIDE SEQUENCE [LARGE SCALE GENOMIC DNA]</scope>
    <source>
        <strain evidence="2 3">DSM 23365</strain>
    </source>
</reference>
<evidence type="ECO:0000313" key="3">
    <source>
        <dbReference type="Proteomes" id="UP000051442"/>
    </source>
</evidence>
<dbReference type="SMART" id="SM00052">
    <property type="entry name" value="EAL"/>
    <property type="match status" value="1"/>
</dbReference>
<organism evidence="2 3">
    <name type="scientific">Secundilactobacillus similis DSM 23365 = JCM 2765</name>
    <dbReference type="NCBI Taxonomy" id="1423804"/>
    <lineage>
        <taxon>Bacteria</taxon>
        <taxon>Bacillati</taxon>
        <taxon>Bacillota</taxon>
        <taxon>Bacilli</taxon>
        <taxon>Lactobacillales</taxon>
        <taxon>Lactobacillaceae</taxon>
        <taxon>Secundilactobacillus</taxon>
    </lineage>
</organism>
<dbReference type="PROSITE" id="PS50883">
    <property type="entry name" value="EAL"/>
    <property type="match status" value="1"/>
</dbReference>
<evidence type="ECO:0000259" key="1">
    <source>
        <dbReference type="PROSITE" id="PS50883"/>
    </source>
</evidence>
<dbReference type="InterPro" id="IPR001633">
    <property type="entry name" value="EAL_dom"/>
</dbReference>
<dbReference type="Proteomes" id="UP000051442">
    <property type="component" value="Unassembled WGS sequence"/>
</dbReference>
<accession>A0A0R2EY52</accession>
<feature type="domain" description="EAL" evidence="1">
    <location>
        <begin position="1"/>
        <end position="227"/>
    </location>
</feature>
<sequence>MKTTLTFFGQPKFSRSGANDLAIGYELFIREAHGDEWTLPHDFGAITAPTIERLLGQVLEVLPKTTTIVSFNLEQTQFIDPAFAAMVARVQAKTDIHIYTELTERQDPNVTARELFFAAQHFKQLGLLVCIDDVGTGFNTPELVLQLDPYIDEYKFALQNLRPFNTMGEVESELQFWYDLAATKHKKFAIEGIETEDELLTITEKFPCDILQGYYIGKPLLIPVGMT</sequence>
<dbReference type="GO" id="GO:0071111">
    <property type="term" value="F:cyclic-guanylate-specific phosphodiesterase activity"/>
    <property type="evidence" value="ECO:0007669"/>
    <property type="project" value="InterPro"/>
</dbReference>